<comment type="caution">
    <text evidence="1">The sequence shown here is derived from an EMBL/GenBank/DDBJ whole genome shotgun (WGS) entry which is preliminary data.</text>
</comment>
<dbReference type="STRING" id="1225564.AA309_14520"/>
<evidence type="ECO:0000313" key="2">
    <source>
        <dbReference type="Proteomes" id="UP000035489"/>
    </source>
</evidence>
<dbReference type="AlphaFoldDB" id="A0A0H1RB32"/>
<gene>
    <name evidence="1" type="ORF">AA309_14520</name>
</gene>
<protein>
    <submittedName>
        <fullName evidence="1">Uncharacterized protein</fullName>
    </submittedName>
</protein>
<keyword evidence="2" id="KW-1185">Reference proteome</keyword>
<dbReference type="EMBL" id="LCYG01000035">
    <property type="protein sequence ID" value="KLK92425.1"/>
    <property type="molecule type" value="Genomic_DNA"/>
</dbReference>
<evidence type="ECO:0000313" key="1">
    <source>
        <dbReference type="EMBL" id="KLK92425.1"/>
    </source>
</evidence>
<dbReference type="PATRIC" id="fig|1225564.3.peg.3778"/>
<reference evidence="1 2" key="1">
    <citation type="submission" date="2015-05" db="EMBL/GenBank/DDBJ databases">
        <title>Draft genome sequence of Microvirga vignae strain BR3299, a novel nitrogen fixing bacteria isolated from Brazil semi-aired region.</title>
        <authorList>
            <person name="Zilli J.E."/>
            <person name="Passos S.R."/>
            <person name="Leite J."/>
            <person name="Baldani J.I."/>
            <person name="Xavier G.R."/>
            <person name="Rumjaneck N.G."/>
            <person name="Simoes-Araujo J.L."/>
        </authorList>
    </citation>
    <scope>NUCLEOTIDE SEQUENCE [LARGE SCALE GENOMIC DNA]</scope>
    <source>
        <strain evidence="1 2">BR3299</strain>
    </source>
</reference>
<dbReference type="Proteomes" id="UP000035489">
    <property type="component" value="Unassembled WGS sequence"/>
</dbReference>
<organism evidence="1 2">
    <name type="scientific">Microvirga vignae</name>
    <dbReference type="NCBI Taxonomy" id="1225564"/>
    <lineage>
        <taxon>Bacteria</taxon>
        <taxon>Pseudomonadati</taxon>
        <taxon>Pseudomonadota</taxon>
        <taxon>Alphaproteobacteria</taxon>
        <taxon>Hyphomicrobiales</taxon>
        <taxon>Methylobacteriaceae</taxon>
        <taxon>Microvirga</taxon>
    </lineage>
</organism>
<dbReference type="RefSeq" id="WP_047189751.1">
    <property type="nucleotide sequence ID" value="NZ_LCYG01000035.1"/>
</dbReference>
<accession>A0A0H1RB32</accession>
<name>A0A0H1RB32_9HYPH</name>
<sequence>MTSVFGFFFGRLDGRRRFTKIVNVPTGITSVTARKFRVKLVSPPPRNPDEDTLYAEVTATVRGAERAIERVIYSEYQDYHDLRQVPQLPESFCEGNVRRERVDLYACLPEYEVCNEDCEAEPLNISPPVSSVGFLVEIHLNIQALPAGTNIKGVIALSDG</sequence>
<proteinExistence type="predicted"/>
<dbReference type="OrthoDB" id="9828150at2"/>